<dbReference type="Pfam" id="PF02397">
    <property type="entry name" value="Bac_transf"/>
    <property type="match status" value="1"/>
</dbReference>
<proteinExistence type="inferred from homology"/>
<comment type="similarity">
    <text evidence="1">Belongs to the bacterial sugar transferase family.</text>
</comment>
<keyword evidence="5" id="KW-1185">Reference proteome</keyword>
<reference evidence="4" key="1">
    <citation type="journal article" date="2014" name="Int. J. Syst. Evol. Microbiol.">
        <title>Complete genome sequence of Corynebacterium casei LMG S-19264T (=DSM 44701T), isolated from a smear-ripened cheese.</title>
        <authorList>
            <consortium name="US DOE Joint Genome Institute (JGI-PGF)"/>
            <person name="Walter F."/>
            <person name="Albersmeier A."/>
            <person name="Kalinowski J."/>
            <person name="Ruckert C."/>
        </authorList>
    </citation>
    <scope>NUCLEOTIDE SEQUENCE</scope>
    <source>
        <strain evidence="4">CCM 8711</strain>
    </source>
</reference>
<gene>
    <name evidence="4" type="ORF">GCM10011425_09540</name>
</gene>
<evidence type="ECO:0000313" key="4">
    <source>
        <dbReference type="EMBL" id="GGI49742.1"/>
    </source>
</evidence>
<dbReference type="PANTHER" id="PTHR30576:SF0">
    <property type="entry name" value="UNDECAPRENYL-PHOSPHATE N-ACETYLGALACTOSAMINYL 1-PHOSPHATE TRANSFERASE-RELATED"/>
    <property type="match status" value="1"/>
</dbReference>
<dbReference type="RefSeq" id="WP_188414254.1">
    <property type="nucleotide sequence ID" value="NZ_BMDO01000001.1"/>
</dbReference>
<feature type="domain" description="Bacterial sugar transferase" evidence="3">
    <location>
        <begin position="152"/>
        <end position="406"/>
    </location>
</feature>
<evidence type="ECO:0000259" key="3">
    <source>
        <dbReference type="Pfam" id="PF02397"/>
    </source>
</evidence>
<dbReference type="EMBL" id="BMDO01000001">
    <property type="protein sequence ID" value="GGI49742.1"/>
    <property type="molecule type" value="Genomic_DNA"/>
</dbReference>
<dbReference type="GO" id="GO:0016780">
    <property type="term" value="F:phosphotransferase activity, for other substituted phosphate groups"/>
    <property type="evidence" value="ECO:0007669"/>
    <property type="project" value="TreeGrafter"/>
</dbReference>
<feature type="transmembrane region" description="Helical" evidence="2">
    <location>
        <begin position="157"/>
        <end position="178"/>
    </location>
</feature>
<dbReference type="AlphaFoldDB" id="A0A917J883"/>
<keyword evidence="2" id="KW-0472">Membrane</keyword>
<dbReference type="Proteomes" id="UP000662074">
    <property type="component" value="Unassembled WGS sequence"/>
</dbReference>
<dbReference type="Gene3D" id="3.40.50.2300">
    <property type="match status" value="1"/>
</dbReference>
<evidence type="ECO:0000256" key="2">
    <source>
        <dbReference type="SAM" id="Phobius"/>
    </source>
</evidence>
<name>A0A917J883_9SPHI</name>
<protein>
    <submittedName>
        <fullName evidence="4">Glycosyl transferase</fullName>
    </submittedName>
</protein>
<keyword evidence="4" id="KW-0808">Transferase</keyword>
<evidence type="ECO:0000313" key="5">
    <source>
        <dbReference type="Proteomes" id="UP000662074"/>
    </source>
</evidence>
<keyword evidence="2" id="KW-0812">Transmembrane</keyword>
<dbReference type="InterPro" id="IPR003362">
    <property type="entry name" value="Bact_transf"/>
</dbReference>
<dbReference type="SUPFAM" id="SSF52172">
    <property type="entry name" value="CheY-like"/>
    <property type="match status" value="1"/>
</dbReference>
<reference evidence="4" key="2">
    <citation type="submission" date="2020-09" db="EMBL/GenBank/DDBJ databases">
        <authorList>
            <person name="Sun Q."/>
            <person name="Sedlacek I."/>
        </authorList>
    </citation>
    <scope>NUCLEOTIDE SEQUENCE</scope>
    <source>
        <strain evidence="4">CCM 8711</strain>
    </source>
</reference>
<accession>A0A917J883</accession>
<sequence>MSAETYPHQRQIIALINLDDELTISINQCNFKDRQLMHFKNGMQLFSAWQQNKLNIAAIISQDEVLASSGITLLETLKKNNLGNIPFFLVVNHFNSNLRQLSLNAGVADVFKRPVSEKKIETRVNFLIDYWKVLKDNSSQRISNAYQVPWGKRAFDMFFSGMALLMLSPLFLLVYLLIKLESKGPAFYYSLRVGTGYQVFKFYKFRSMYVNADQRLKDLKHLNQYDTDAAAKKEKDASENKEATEEQVIENTSFLCADCVSSGKCQFPMYADKVHWCEREYIDNKKTSAGSAFFKIKNDPRITRIGNFIRNTSIDELPQLWNVFIGDMSIVGNRPLPLYEAEKLTTDKYALRFHAPAGITGLWQVEKRGKGDMSEEERLMLDNVYAQNHSLVNDVKLILKTIPALLQKESV</sequence>
<keyword evidence="2" id="KW-1133">Transmembrane helix</keyword>
<evidence type="ECO:0000256" key="1">
    <source>
        <dbReference type="ARBA" id="ARBA00006464"/>
    </source>
</evidence>
<organism evidence="4 5">
    <name type="scientific">Mucilaginibacter galii</name>
    <dbReference type="NCBI Taxonomy" id="2005073"/>
    <lineage>
        <taxon>Bacteria</taxon>
        <taxon>Pseudomonadati</taxon>
        <taxon>Bacteroidota</taxon>
        <taxon>Sphingobacteriia</taxon>
        <taxon>Sphingobacteriales</taxon>
        <taxon>Sphingobacteriaceae</taxon>
        <taxon>Mucilaginibacter</taxon>
    </lineage>
</organism>
<comment type="caution">
    <text evidence="4">The sequence shown here is derived from an EMBL/GenBank/DDBJ whole genome shotgun (WGS) entry which is preliminary data.</text>
</comment>
<dbReference type="PANTHER" id="PTHR30576">
    <property type="entry name" value="COLANIC BIOSYNTHESIS UDP-GLUCOSE LIPID CARRIER TRANSFERASE"/>
    <property type="match status" value="1"/>
</dbReference>
<dbReference type="InterPro" id="IPR011006">
    <property type="entry name" value="CheY-like_superfamily"/>
</dbReference>